<proteinExistence type="predicted"/>
<comment type="caution">
    <text evidence="3">The sequence shown here is derived from an EMBL/GenBank/DDBJ whole genome shotgun (WGS) entry which is preliminary data.</text>
</comment>
<dbReference type="PANTHER" id="PTHR22602">
    <property type="entry name" value="TRANSFERASE CAF17, MITOCHONDRIAL-RELATED"/>
    <property type="match status" value="1"/>
</dbReference>
<accession>A0A562UYN7</accession>
<evidence type="ECO:0000313" key="3">
    <source>
        <dbReference type="EMBL" id="TWJ10726.1"/>
    </source>
</evidence>
<dbReference type="InterPro" id="IPR027266">
    <property type="entry name" value="TrmE/GcvT-like"/>
</dbReference>
<keyword evidence="4" id="KW-1185">Reference proteome</keyword>
<dbReference type="Proteomes" id="UP000321617">
    <property type="component" value="Unassembled WGS sequence"/>
</dbReference>
<dbReference type="Gene3D" id="3.30.1360.120">
    <property type="entry name" value="Probable tRNA modification gtpase trme, domain 1"/>
    <property type="match status" value="1"/>
</dbReference>
<evidence type="ECO:0000256" key="2">
    <source>
        <dbReference type="SAM" id="MobiDB-lite"/>
    </source>
</evidence>
<protein>
    <submittedName>
        <fullName evidence="3">Uncharacterized protein</fullName>
    </submittedName>
</protein>
<organism evidence="3 4">
    <name type="scientific">Stackebrandtia albiflava</name>
    <dbReference type="NCBI Taxonomy" id="406432"/>
    <lineage>
        <taxon>Bacteria</taxon>
        <taxon>Bacillati</taxon>
        <taxon>Actinomycetota</taxon>
        <taxon>Actinomycetes</taxon>
        <taxon>Glycomycetales</taxon>
        <taxon>Glycomycetaceae</taxon>
        <taxon>Stackebrandtia</taxon>
    </lineage>
</organism>
<dbReference type="SUPFAM" id="SSF103025">
    <property type="entry name" value="Folate-binding domain"/>
    <property type="match status" value="1"/>
</dbReference>
<keyword evidence="1" id="KW-0809">Transit peptide</keyword>
<dbReference type="PIRSF" id="PIRSF006487">
    <property type="entry name" value="GcvT"/>
    <property type="match status" value="1"/>
</dbReference>
<dbReference type="NCBIfam" id="TIGR03317">
    <property type="entry name" value="ygfZ_signature"/>
    <property type="match status" value="1"/>
</dbReference>
<reference evidence="3 4" key="1">
    <citation type="journal article" date="2013" name="Stand. Genomic Sci.">
        <title>Genomic Encyclopedia of Type Strains, Phase I: The one thousand microbial genomes (KMG-I) project.</title>
        <authorList>
            <person name="Kyrpides N.C."/>
            <person name="Woyke T."/>
            <person name="Eisen J.A."/>
            <person name="Garrity G."/>
            <person name="Lilburn T.G."/>
            <person name="Beck B.J."/>
            <person name="Whitman W.B."/>
            <person name="Hugenholtz P."/>
            <person name="Klenk H.P."/>
        </authorList>
    </citation>
    <scope>NUCLEOTIDE SEQUENCE [LARGE SCALE GENOMIC DNA]</scope>
    <source>
        <strain evidence="3 4">DSM 45044</strain>
    </source>
</reference>
<dbReference type="AlphaFoldDB" id="A0A562UYN7"/>
<name>A0A562UYN7_9ACTN</name>
<evidence type="ECO:0000256" key="1">
    <source>
        <dbReference type="ARBA" id="ARBA00022946"/>
    </source>
</evidence>
<gene>
    <name evidence="3" type="ORF">LX16_4148</name>
</gene>
<dbReference type="InterPro" id="IPR017703">
    <property type="entry name" value="YgfZ/GCV_T_CS"/>
</dbReference>
<feature type="region of interest" description="Disordered" evidence="2">
    <location>
        <begin position="286"/>
        <end position="310"/>
    </location>
</feature>
<sequence>MTSEWLKRDGAVVENPGDEVAWHYGDPLREQRRLAGEGAVVDRGDRRILTVTGAERLTWLHSLTTQHLTALEAGRGTELLVLSPNGHVEHHANVFDDGETTWLDTEAADGDGLRGYLERMRFFTPVEIADVTADWALVTYTGDDSLTEPDRLPVPEAKFAAGTLPPRPSVIYHGESTTSGGFRRRTDQLGIATVDMLVPRVESASVPERSGLPVSGRWAFDVLRIPAERPVVGVDTDHRTIPHEAAALLACAVHLDKGCYRGQETVARVHHLGKPPRRLVSLHLDGSEEHPPAVGADVKAGPRTAGRVGTAGRHYEDGMVALALLRRNVADDPETVYDVEGSRARR</sequence>
<dbReference type="PANTHER" id="PTHR22602:SF0">
    <property type="entry name" value="TRANSFERASE CAF17, MITOCHONDRIAL-RELATED"/>
    <property type="match status" value="1"/>
</dbReference>
<dbReference type="EMBL" id="VLLL01000007">
    <property type="protein sequence ID" value="TWJ10726.1"/>
    <property type="molecule type" value="Genomic_DNA"/>
</dbReference>
<dbReference type="RefSeq" id="WP_211354647.1">
    <property type="nucleotide sequence ID" value="NZ_BAABIJ010000003.1"/>
</dbReference>
<dbReference type="GO" id="GO:0016226">
    <property type="term" value="P:iron-sulfur cluster assembly"/>
    <property type="evidence" value="ECO:0007669"/>
    <property type="project" value="TreeGrafter"/>
</dbReference>
<dbReference type="InterPro" id="IPR045179">
    <property type="entry name" value="YgfZ/GcvT"/>
</dbReference>
<evidence type="ECO:0000313" key="4">
    <source>
        <dbReference type="Proteomes" id="UP000321617"/>
    </source>
</evidence>